<dbReference type="PATRIC" id="fig|1395125.3.peg.215"/>
<dbReference type="Proteomes" id="UP000017023">
    <property type="component" value="Unassembled WGS sequence"/>
</dbReference>
<name>U2LCR9_9BACT</name>
<evidence type="ECO:0000313" key="1">
    <source>
        <dbReference type="EMBL" id="ERK02303.1"/>
    </source>
</evidence>
<evidence type="ECO:0000313" key="2">
    <source>
        <dbReference type="Proteomes" id="UP000017023"/>
    </source>
</evidence>
<protein>
    <submittedName>
        <fullName evidence="1">Uncharacterized protein</fullName>
    </submittedName>
</protein>
<comment type="caution">
    <text evidence="1">The sequence shown here is derived from an EMBL/GenBank/DDBJ whole genome shotgun (WGS) entry which is preliminary data.</text>
</comment>
<organism evidence="1 2">
    <name type="scientific">Segatella salivae F0493</name>
    <dbReference type="NCBI Taxonomy" id="1395125"/>
    <lineage>
        <taxon>Bacteria</taxon>
        <taxon>Pseudomonadati</taxon>
        <taxon>Bacteroidota</taxon>
        <taxon>Bacteroidia</taxon>
        <taxon>Bacteroidales</taxon>
        <taxon>Prevotellaceae</taxon>
        <taxon>Segatella</taxon>
    </lineage>
</organism>
<proteinExistence type="predicted"/>
<gene>
    <name evidence="1" type="ORF">HMPREF9145_0427</name>
</gene>
<dbReference type="AlphaFoldDB" id="U2LCR9"/>
<accession>U2LCR9</accession>
<reference evidence="1 2" key="1">
    <citation type="submission" date="2013-08" db="EMBL/GenBank/DDBJ databases">
        <authorList>
            <person name="Durkin A.S."/>
            <person name="Haft D.R."/>
            <person name="McCorrison J."/>
            <person name="Torralba M."/>
            <person name="Gillis M."/>
            <person name="Haft D.H."/>
            <person name="Methe B."/>
            <person name="Sutton G."/>
            <person name="Nelson K.E."/>
        </authorList>
    </citation>
    <scope>NUCLEOTIDE SEQUENCE [LARGE SCALE GENOMIC DNA]</scope>
    <source>
        <strain evidence="1 2">F0493</strain>
    </source>
</reference>
<dbReference type="EMBL" id="AWGW01000006">
    <property type="protein sequence ID" value="ERK02303.1"/>
    <property type="molecule type" value="Genomic_DNA"/>
</dbReference>
<sequence length="73" mass="8337">MVLKHATHQVICAILCYKVPHFIASNTANHTIICHTSFAAYNSVEFSNEFFCVAGARSIANDRRYSVFYFTMR</sequence>